<dbReference type="Pfam" id="PF22522">
    <property type="entry name" value="DUF6998"/>
    <property type="match status" value="1"/>
</dbReference>
<proteinExistence type="predicted"/>
<dbReference type="Proteomes" id="UP000199150">
    <property type="component" value="Unassembled WGS sequence"/>
</dbReference>
<dbReference type="AlphaFoldDB" id="A0A1G4TCW6"/>
<dbReference type="RefSeq" id="WP_090650388.1">
    <property type="nucleotide sequence ID" value="NZ_CBCRYE010000007.1"/>
</dbReference>
<gene>
    <name evidence="2" type="ORF">SAMN02927928_3469</name>
</gene>
<feature type="domain" description="DUF6998" evidence="1">
    <location>
        <begin position="12"/>
        <end position="160"/>
    </location>
</feature>
<sequence>MKEIALPHIRGLFEARNALRSHYNHILRQRHCDKVKLHFTLDGNLVGDIGEGIAAEYFGIILVDTKSTMGIDGYAPDGVTTVQVKATGTGRGPAFRKTEVRADYLLFFEIDFEKSIARIIFNGPEFYATSKLPPEFKNQRMLSPKAIREANAKVPDKARLPLLK</sequence>
<dbReference type="InterPro" id="IPR054267">
    <property type="entry name" value="DUF6998"/>
</dbReference>
<dbReference type="STRING" id="260084.SAMN02927928_3469"/>
<evidence type="ECO:0000313" key="2">
    <source>
        <dbReference type="EMBL" id="SCW79274.1"/>
    </source>
</evidence>
<evidence type="ECO:0000313" key="3">
    <source>
        <dbReference type="Proteomes" id="UP000199150"/>
    </source>
</evidence>
<reference evidence="3" key="1">
    <citation type="submission" date="2016-10" db="EMBL/GenBank/DDBJ databases">
        <authorList>
            <person name="Varghese N."/>
            <person name="Submissions S."/>
        </authorList>
    </citation>
    <scope>NUCLEOTIDE SEQUENCE [LARGE SCALE GENOMIC DNA]</scope>
    <source>
        <strain evidence="3">CGMCC 1.3431</strain>
    </source>
</reference>
<protein>
    <recommendedName>
        <fullName evidence="1">DUF6998 domain-containing protein</fullName>
    </recommendedName>
</protein>
<name>A0A1G4TCW6_9CAUL</name>
<accession>A0A1G4TCW6</accession>
<dbReference type="EMBL" id="FMTS01000007">
    <property type="protein sequence ID" value="SCW79274.1"/>
    <property type="molecule type" value="Genomic_DNA"/>
</dbReference>
<evidence type="ECO:0000259" key="1">
    <source>
        <dbReference type="Pfam" id="PF22522"/>
    </source>
</evidence>
<dbReference type="OrthoDB" id="7503989at2"/>
<organism evidence="2 3">
    <name type="scientific">Asticcacaulis taihuensis</name>
    <dbReference type="NCBI Taxonomy" id="260084"/>
    <lineage>
        <taxon>Bacteria</taxon>
        <taxon>Pseudomonadati</taxon>
        <taxon>Pseudomonadota</taxon>
        <taxon>Alphaproteobacteria</taxon>
        <taxon>Caulobacterales</taxon>
        <taxon>Caulobacteraceae</taxon>
        <taxon>Asticcacaulis</taxon>
    </lineage>
</organism>
<keyword evidence="3" id="KW-1185">Reference proteome</keyword>